<name>A0A645DDD6_9ZZZZ</name>
<dbReference type="SUPFAM" id="SSF53756">
    <property type="entry name" value="UDP-Glycosyltransferase/glycogen phosphorylase"/>
    <property type="match status" value="1"/>
</dbReference>
<comment type="caution">
    <text evidence="1">The sequence shown here is derived from an EMBL/GenBank/DDBJ whole genome shotgun (WGS) entry which is preliminary data.</text>
</comment>
<gene>
    <name evidence="1" type="ORF">SDC9_134309</name>
</gene>
<evidence type="ECO:0000313" key="1">
    <source>
        <dbReference type="EMBL" id="MPM87215.1"/>
    </source>
</evidence>
<sequence length="75" mass="7990">MVCGCVGGIRDYGEDGRNLLFADIGSAGSIAAAAARILGDPELARRLAESGGETAARYSWETIAGTLLEYYEYRK</sequence>
<reference evidence="1" key="1">
    <citation type="submission" date="2019-08" db="EMBL/GenBank/DDBJ databases">
        <authorList>
            <person name="Kucharzyk K."/>
            <person name="Murdoch R.W."/>
            <person name="Higgins S."/>
            <person name="Loffler F."/>
        </authorList>
    </citation>
    <scope>NUCLEOTIDE SEQUENCE</scope>
</reference>
<accession>A0A645DDD6</accession>
<organism evidence="1">
    <name type="scientific">bioreactor metagenome</name>
    <dbReference type="NCBI Taxonomy" id="1076179"/>
    <lineage>
        <taxon>unclassified sequences</taxon>
        <taxon>metagenomes</taxon>
        <taxon>ecological metagenomes</taxon>
    </lineage>
</organism>
<dbReference type="EMBL" id="VSSQ01035086">
    <property type="protein sequence ID" value="MPM87215.1"/>
    <property type="molecule type" value="Genomic_DNA"/>
</dbReference>
<dbReference type="Gene3D" id="3.40.50.2000">
    <property type="entry name" value="Glycogen Phosphorylase B"/>
    <property type="match status" value="2"/>
</dbReference>
<evidence type="ECO:0008006" key="2">
    <source>
        <dbReference type="Google" id="ProtNLM"/>
    </source>
</evidence>
<protein>
    <recommendedName>
        <fullName evidence="2">D-inositol-3-phosphate glycosyltransferase</fullName>
    </recommendedName>
</protein>
<dbReference type="AlphaFoldDB" id="A0A645DDD6"/>
<proteinExistence type="predicted"/>